<accession>A0AAE0TFX3</accession>
<organism evidence="1 2">
    <name type="scientific">Potamilus streckersoni</name>
    <dbReference type="NCBI Taxonomy" id="2493646"/>
    <lineage>
        <taxon>Eukaryota</taxon>
        <taxon>Metazoa</taxon>
        <taxon>Spiralia</taxon>
        <taxon>Lophotrochozoa</taxon>
        <taxon>Mollusca</taxon>
        <taxon>Bivalvia</taxon>
        <taxon>Autobranchia</taxon>
        <taxon>Heteroconchia</taxon>
        <taxon>Palaeoheterodonta</taxon>
        <taxon>Unionida</taxon>
        <taxon>Unionoidea</taxon>
        <taxon>Unionidae</taxon>
        <taxon>Ambleminae</taxon>
        <taxon>Lampsilini</taxon>
        <taxon>Potamilus</taxon>
    </lineage>
</organism>
<keyword evidence="2" id="KW-1185">Reference proteome</keyword>
<gene>
    <name evidence="1" type="ORF">CHS0354_009359</name>
</gene>
<dbReference type="EMBL" id="JAEAOA010000606">
    <property type="protein sequence ID" value="KAK3609244.1"/>
    <property type="molecule type" value="Genomic_DNA"/>
</dbReference>
<dbReference type="Proteomes" id="UP001195483">
    <property type="component" value="Unassembled WGS sequence"/>
</dbReference>
<reference evidence="1" key="1">
    <citation type="journal article" date="2021" name="Genome Biol. Evol.">
        <title>A High-Quality Reference Genome for a Parasitic Bivalve with Doubly Uniparental Inheritance (Bivalvia: Unionida).</title>
        <authorList>
            <person name="Smith C.H."/>
        </authorList>
    </citation>
    <scope>NUCLEOTIDE SEQUENCE</scope>
    <source>
        <strain evidence="1">CHS0354</strain>
    </source>
</reference>
<proteinExistence type="predicted"/>
<sequence>MAHMCALSAAINMPVRSYYPPQFHSEIVKGEYGHMKRKYIPMDPQPESNSCCGPQVLYLAKIRYVVLERSYLVRGRGINQSVCDKPQSIYKKLKKKYDEVIRPTGIQQVNDKKKYEKSKGHTTGHIKTVADHIQQLENMITLSHSFVRTLTRTNGETPSILLLDDEQLTDINNIYCTGQTVLGVDKT</sequence>
<reference evidence="1" key="3">
    <citation type="submission" date="2023-05" db="EMBL/GenBank/DDBJ databases">
        <authorList>
            <person name="Smith C.H."/>
        </authorList>
    </citation>
    <scope>NUCLEOTIDE SEQUENCE</scope>
    <source>
        <strain evidence="1">CHS0354</strain>
        <tissue evidence="1">Mantle</tissue>
    </source>
</reference>
<evidence type="ECO:0000313" key="2">
    <source>
        <dbReference type="Proteomes" id="UP001195483"/>
    </source>
</evidence>
<reference evidence="1" key="2">
    <citation type="journal article" date="2021" name="Genome Biol. Evol.">
        <title>Developing a high-quality reference genome for a parasitic bivalve with doubly uniparental inheritance (Bivalvia: Unionida).</title>
        <authorList>
            <person name="Smith C.H."/>
        </authorList>
    </citation>
    <scope>NUCLEOTIDE SEQUENCE</scope>
    <source>
        <strain evidence="1">CHS0354</strain>
        <tissue evidence="1">Mantle</tissue>
    </source>
</reference>
<comment type="caution">
    <text evidence="1">The sequence shown here is derived from an EMBL/GenBank/DDBJ whole genome shotgun (WGS) entry which is preliminary data.</text>
</comment>
<dbReference type="AlphaFoldDB" id="A0AAE0TFX3"/>
<evidence type="ECO:0000313" key="1">
    <source>
        <dbReference type="EMBL" id="KAK3609244.1"/>
    </source>
</evidence>
<name>A0AAE0TFX3_9BIVA</name>
<protein>
    <submittedName>
        <fullName evidence="1">Uncharacterized protein</fullName>
    </submittedName>
</protein>